<feature type="region of interest" description="Disordered" evidence="1">
    <location>
        <begin position="175"/>
        <end position="295"/>
    </location>
</feature>
<dbReference type="InterPro" id="IPR019129">
    <property type="entry name" value="Folate-sensitive_fs_Fra10Ac1"/>
</dbReference>
<evidence type="ECO:0000256" key="1">
    <source>
        <dbReference type="SAM" id="MobiDB-lite"/>
    </source>
</evidence>
<dbReference type="Pfam" id="PF09725">
    <property type="entry name" value="Fra10Ac1"/>
    <property type="match status" value="1"/>
</dbReference>
<dbReference type="OrthoDB" id="197967at2759"/>
<evidence type="ECO:0000313" key="2">
    <source>
        <dbReference type="EMBL" id="KAG0148470.1"/>
    </source>
</evidence>
<comment type="caution">
    <text evidence="2">The sequence shown here is derived from an EMBL/GenBank/DDBJ whole genome shotgun (WGS) entry which is preliminary data.</text>
</comment>
<sequence length="295" mass="33067">MQASSSTSAAVDTTYRARNSFYGRTPPKLPKSKTEIEVLIEHHRFIRNVDEQDLSWEDRLAKKTYDQLFKDLALCDLSRWKEGKVAMRWRTAGEVLDGKGDVTCANLKCKHHTPSSSGQVANEFGQQQPFISLDGHPQPSLALQTLQTQFGYVEDGTRKIAEVKLNLCSRCTKKMNKMKPSEASSSAVATGRTNDHPDRSAVGPSEKSQHSRRSKSDVRSHGTSPRRRNSRSTSPRRQESRSKRSRHSPSPSRPHQQATKSDDAGKINICSTTSTVPKFEPYQSTIAQWNQKNLG</sequence>
<accession>A0A9P6NK28</accession>
<gene>
    <name evidence="2" type="ORF">CROQUDRAFT_669853</name>
</gene>
<feature type="compositionally biased region" description="Polar residues" evidence="1">
    <location>
        <begin position="182"/>
        <end position="192"/>
    </location>
</feature>
<proteinExistence type="predicted"/>
<keyword evidence="3" id="KW-1185">Reference proteome</keyword>
<dbReference type="AlphaFoldDB" id="A0A9P6NK28"/>
<feature type="compositionally biased region" description="Polar residues" evidence="1">
    <location>
        <begin position="269"/>
        <end position="295"/>
    </location>
</feature>
<dbReference type="Proteomes" id="UP000886653">
    <property type="component" value="Unassembled WGS sequence"/>
</dbReference>
<dbReference type="EMBL" id="MU167236">
    <property type="protein sequence ID" value="KAG0148470.1"/>
    <property type="molecule type" value="Genomic_DNA"/>
</dbReference>
<organism evidence="2 3">
    <name type="scientific">Cronartium quercuum f. sp. fusiforme G11</name>
    <dbReference type="NCBI Taxonomy" id="708437"/>
    <lineage>
        <taxon>Eukaryota</taxon>
        <taxon>Fungi</taxon>
        <taxon>Dikarya</taxon>
        <taxon>Basidiomycota</taxon>
        <taxon>Pucciniomycotina</taxon>
        <taxon>Pucciniomycetes</taxon>
        <taxon>Pucciniales</taxon>
        <taxon>Coleosporiaceae</taxon>
        <taxon>Cronartium</taxon>
    </lineage>
</organism>
<evidence type="ECO:0000313" key="3">
    <source>
        <dbReference type="Proteomes" id="UP000886653"/>
    </source>
</evidence>
<protein>
    <submittedName>
        <fullName evidence="2">Uncharacterized protein</fullName>
    </submittedName>
</protein>
<reference evidence="2" key="1">
    <citation type="submission" date="2013-11" db="EMBL/GenBank/DDBJ databases">
        <title>Genome sequence of the fusiform rust pathogen reveals effectors for host alternation and coevolution with pine.</title>
        <authorList>
            <consortium name="DOE Joint Genome Institute"/>
            <person name="Smith K."/>
            <person name="Pendleton A."/>
            <person name="Kubisiak T."/>
            <person name="Anderson C."/>
            <person name="Salamov A."/>
            <person name="Aerts A."/>
            <person name="Riley R."/>
            <person name="Clum A."/>
            <person name="Lindquist E."/>
            <person name="Ence D."/>
            <person name="Campbell M."/>
            <person name="Kronenberg Z."/>
            <person name="Feau N."/>
            <person name="Dhillon B."/>
            <person name="Hamelin R."/>
            <person name="Burleigh J."/>
            <person name="Smith J."/>
            <person name="Yandell M."/>
            <person name="Nelson C."/>
            <person name="Grigoriev I."/>
            <person name="Davis J."/>
        </authorList>
    </citation>
    <scope>NUCLEOTIDE SEQUENCE</scope>
    <source>
        <strain evidence="2">G11</strain>
    </source>
</reference>
<name>A0A9P6NK28_9BASI</name>